<protein>
    <submittedName>
        <fullName evidence="1">Uncharacterized protein</fullName>
    </submittedName>
</protein>
<comment type="caution">
    <text evidence="1">The sequence shown here is derived from an EMBL/GenBank/DDBJ whole genome shotgun (WGS) entry which is preliminary data.</text>
</comment>
<accession>A0AA39GYL8</accession>
<organism evidence="1 2">
    <name type="scientific">Steinernema hermaphroditum</name>
    <dbReference type="NCBI Taxonomy" id="289476"/>
    <lineage>
        <taxon>Eukaryota</taxon>
        <taxon>Metazoa</taxon>
        <taxon>Ecdysozoa</taxon>
        <taxon>Nematoda</taxon>
        <taxon>Chromadorea</taxon>
        <taxon>Rhabditida</taxon>
        <taxon>Tylenchina</taxon>
        <taxon>Panagrolaimomorpha</taxon>
        <taxon>Strongyloidoidea</taxon>
        <taxon>Steinernematidae</taxon>
        <taxon>Steinernema</taxon>
    </lineage>
</organism>
<dbReference type="EMBL" id="JAUCMV010000005">
    <property type="protein sequence ID" value="KAK0394497.1"/>
    <property type="molecule type" value="Genomic_DNA"/>
</dbReference>
<name>A0AA39GYL8_9BILA</name>
<dbReference type="Proteomes" id="UP001175271">
    <property type="component" value="Unassembled WGS sequence"/>
</dbReference>
<evidence type="ECO:0000313" key="2">
    <source>
        <dbReference type="Proteomes" id="UP001175271"/>
    </source>
</evidence>
<keyword evidence="2" id="KW-1185">Reference proteome</keyword>
<reference evidence="1" key="1">
    <citation type="submission" date="2023-06" db="EMBL/GenBank/DDBJ databases">
        <title>Genomic analysis of the entomopathogenic nematode Steinernema hermaphroditum.</title>
        <authorList>
            <person name="Schwarz E.M."/>
            <person name="Heppert J.K."/>
            <person name="Baniya A."/>
            <person name="Schwartz H.T."/>
            <person name="Tan C.-H."/>
            <person name="Antoshechkin I."/>
            <person name="Sternberg P.W."/>
            <person name="Goodrich-Blair H."/>
            <person name="Dillman A.R."/>
        </authorList>
    </citation>
    <scope>NUCLEOTIDE SEQUENCE</scope>
    <source>
        <strain evidence="1">PS9179</strain>
        <tissue evidence="1">Whole animal</tissue>
    </source>
</reference>
<evidence type="ECO:0000313" key="1">
    <source>
        <dbReference type="EMBL" id="KAK0394497.1"/>
    </source>
</evidence>
<dbReference type="AlphaFoldDB" id="A0AA39GYL8"/>
<gene>
    <name evidence="1" type="ORF">QR680_000773</name>
</gene>
<proteinExistence type="predicted"/>
<sequence length="115" mass="12928">MEISPCNGAPTLPPDVDADEFLFKTLCVVVILRPRSTSDRIKELLFDIYKEDPGFAVVDKLLAFFVGLQIFECNTAGQYTFSARDSVMIEKSDWATLRKVLEWKSSATSDKANDE</sequence>